<proteinExistence type="predicted"/>
<gene>
    <name evidence="1" type="ORF">UFOPK3204_00870</name>
</gene>
<reference evidence="1" key="1">
    <citation type="submission" date="2020-05" db="EMBL/GenBank/DDBJ databases">
        <authorList>
            <person name="Chiriac C."/>
            <person name="Salcher M."/>
            <person name="Ghai R."/>
            <person name="Kavagutti S V."/>
        </authorList>
    </citation>
    <scope>NUCLEOTIDE SEQUENCE</scope>
</reference>
<dbReference type="AlphaFoldDB" id="A0A6J7ABV9"/>
<dbReference type="InterPro" id="IPR011067">
    <property type="entry name" value="Plasmid_toxin/cell-grow_inhib"/>
</dbReference>
<organism evidence="1">
    <name type="scientific">freshwater metagenome</name>
    <dbReference type="NCBI Taxonomy" id="449393"/>
    <lineage>
        <taxon>unclassified sequences</taxon>
        <taxon>metagenomes</taxon>
        <taxon>ecological metagenomes</taxon>
    </lineage>
</organism>
<name>A0A6J7ABV9_9ZZZZ</name>
<dbReference type="EMBL" id="CAFABK010000032">
    <property type="protein sequence ID" value="CAB4830426.1"/>
    <property type="molecule type" value="Genomic_DNA"/>
</dbReference>
<sequence>MVILTRAGVRGAMTQVTVAPITSRAKGLPTEVLVGHTNVRQIRWLLPDQEAALTRAIGYAFDLYGGFGSDPWGGA</sequence>
<protein>
    <submittedName>
        <fullName evidence="1">Unannotated protein</fullName>
    </submittedName>
</protein>
<accession>A0A6J7ABV9</accession>
<dbReference type="Gene3D" id="2.30.30.110">
    <property type="match status" value="1"/>
</dbReference>
<evidence type="ECO:0000313" key="1">
    <source>
        <dbReference type="EMBL" id="CAB4830426.1"/>
    </source>
</evidence>